<accession>A0A7J9D1H5</accession>
<organism evidence="1 2">
    <name type="scientific">Gossypium gossypioides</name>
    <name type="common">Mexican cotton</name>
    <name type="synonym">Selera gossypioides</name>
    <dbReference type="NCBI Taxonomy" id="34282"/>
    <lineage>
        <taxon>Eukaryota</taxon>
        <taxon>Viridiplantae</taxon>
        <taxon>Streptophyta</taxon>
        <taxon>Embryophyta</taxon>
        <taxon>Tracheophyta</taxon>
        <taxon>Spermatophyta</taxon>
        <taxon>Magnoliopsida</taxon>
        <taxon>eudicotyledons</taxon>
        <taxon>Gunneridae</taxon>
        <taxon>Pentapetalae</taxon>
        <taxon>rosids</taxon>
        <taxon>malvids</taxon>
        <taxon>Malvales</taxon>
        <taxon>Malvaceae</taxon>
        <taxon>Malvoideae</taxon>
        <taxon>Gossypium</taxon>
    </lineage>
</organism>
<dbReference type="AlphaFoldDB" id="A0A7J9D1H5"/>
<dbReference type="Proteomes" id="UP000593579">
    <property type="component" value="Unassembled WGS sequence"/>
</dbReference>
<keyword evidence="2" id="KW-1185">Reference proteome</keyword>
<name>A0A7J9D1H5_GOSGO</name>
<reference evidence="1 2" key="1">
    <citation type="journal article" date="2019" name="Genome Biol. Evol.">
        <title>Insights into the evolution of the New World diploid cottons (Gossypium, subgenus Houzingenia) based on genome sequencing.</title>
        <authorList>
            <person name="Grover C.E."/>
            <person name="Arick M.A. 2nd"/>
            <person name="Thrash A."/>
            <person name="Conover J.L."/>
            <person name="Sanders W.S."/>
            <person name="Peterson D.G."/>
            <person name="Frelichowski J.E."/>
            <person name="Scheffler J.A."/>
            <person name="Scheffler B.E."/>
            <person name="Wendel J.F."/>
        </authorList>
    </citation>
    <scope>NUCLEOTIDE SEQUENCE [LARGE SCALE GENOMIC DNA]</scope>
    <source>
        <strain evidence="1">5</strain>
        <tissue evidence="1">Leaf</tissue>
    </source>
</reference>
<gene>
    <name evidence="1" type="ORF">Gogos_020332</name>
</gene>
<dbReference type="OrthoDB" id="992950at2759"/>
<sequence>MAGDGVSTRLQKEEFKTEFRGDLQSLFVQYFGPPPTASSVNAAADKDKGVLGAHLRFLSKTTNLPQEQTEPFVPDGGSVHVQDPSYVARVSIKTIVF</sequence>
<proteinExistence type="predicted"/>
<evidence type="ECO:0000313" key="1">
    <source>
        <dbReference type="EMBL" id="MBA0754593.1"/>
    </source>
</evidence>
<dbReference type="EMBL" id="JABEZY010262731">
    <property type="protein sequence ID" value="MBA0754593.1"/>
    <property type="molecule type" value="Genomic_DNA"/>
</dbReference>
<protein>
    <submittedName>
        <fullName evidence="1">Uncharacterized protein</fullName>
    </submittedName>
</protein>
<evidence type="ECO:0000313" key="2">
    <source>
        <dbReference type="Proteomes" id="UP000593579"/>
    </source>
</evidence>
<comment type="caution">
    <text evidence="1">The sequence shown here is derived from an EMBL/GenBank/DDBJ whole genome shotgun (WGS) entry which is preliminary data.</text>
</comment>